<dbReference type="AlphaFoldDB" id="A0A9P0D4G4"/>
<dbReference type="OrthoDB" id="6819217at2759"/>
<protein>
    <submittedName>
        <fullName evidence="1">Uncharacterized protein</fullName>
    </submittedName>
</protein>
<evidence type="ECO:0000313" key="2">
    <source>
        <dbReference type="Proteomes" id="UP001153636"/>
    </source>
</evidence>
<dbReference type="Proteomes" id="UP001153636">
    <property type="component" value="Chromosome 6"/>
</dbReference>
<dbReference type="EMBL" id="OV651818">
    <property type="protein sequence ID" value="CAH1112111.1"/>
    <property type="molecule type" value="Genomic_DNA"/>
</dbReference>
<accession>A0A9P0D4G4</accession>
<organism evidence="1 2">
    <name type="scientific">Psylliodes chrysocephalus</name>
    <dbReference type="NCBI Taxonomy" id="3402493"/>
    <lineage>
        <taxon>Eukaryota</taxon>
        <taxon>Metazoa</taxon>
        <taxon>Ecdysozoa</taxon>
        <taxon>Arthropoda</taxon>
        <taxon>Hexapoda</taxon>
        <taxon>Insecta</taxon>
        <taxon>Pterygota</taxon>
        <taxon>Neoptera</taxon>
        <taxon>Endopterygota</taxon>
        <taxon>Coleoptera</taxon>
        <taxon>Polyphaga</taxon>
        <taxon>Cucujiformia</taxon>
        <taxon>Chrysomeloidea</taxon>
        <taxon>Chrysomelidae</taxon>
        <taxon>Galerucinae</taxon>
        <taxon>Alticini</taxon>
        <taxon>Psylliodes</taxon>
    </lineage>
</organism>
<keyword evidence="2" id="KW-1185">Reference proteome</keyword>
<proteinExistence type="predicted"/>
<reference evidence="1" key="1">
    <citation type="submission" date="2022-01" db="EMBL/GenBank/DDBJ databases">
        <authorList>
            <person name="King R."/>
        </authorList>
    </citation>
    <scope>NUCLEOTIDE SEQUENCE</scope>
</reference>
<sequence>MSDSFFSLVDHRKTKRFSDWKHTTRFKYRKYLVNKNKTEGGPEVKTPLTSLEERAINAWGKVVVEDFNIENIEIVLEDNAQPPIVPETPTIKIPLREILLENNVQQPVVPKTSGIKRPLQKR</sequence>
<gene>
    <name evidence="1" type="ORF">PSYICH_LOCUS12442</name>
</gene>
<name>A0A9P0D4G4_9CUCU</name>
<evidence type="ECO:0000313" key="1">
    <source>
        <dbReference type="EMBL" id="CAH1112111.1"/>
    </source>
</evidence>